<dbReference type="AlphaFoldDB" id="A0A0M2V916"/>
<reference evidence="1 2" key="1">
    <citation type="submission" date="2015-03" db="EMBL/GenBank/DDBJ databases">
        <title>Draft genome sequences of two protease-producing strains of Arsukibacterium isolated from two cold and alkaline environments.</title>
        <authorList>
            <person name="Lylloff J.E."/>
            <person name="Skov L.B."/>
            <person name="Jepsen M."/>
            <person name="Hallin P.F."/>
            <person name="Sorensen S.J."/>
            <person name="Stougaard P."/>
            <person name="Glaring M.A."/>
        </authorList>
    </citation>
    <scope>NUCLEOTIDE SEQUENCE [LARGE SCALE GENOMIC DNA]</scope>
    <source>
        <strain evidence="1 2">GCM72</strain>
    </source>
</reference>
<dbReference type="STRING" id="336831.WG68_01535"/>
<dbReference type="Proteomes" id="UP000034228">
    <property type="component" value="Unassembled WGS sequence"/>
</dbReference>
<proteinExistence type="predicted"/>
<keyword evidence="2" id="KW-1185">Reference proteome</keyword>
<dbReference type="RefSeq" id="WP_046555870.1">
    <property type="nucleotide sequence ID" value="NZ_LAHO01000001.1"/>
</dbReference>
<comment type="caution">
    <text evidence="1">The sequence shown here is derived from an EMBL/GenBank/DDBJ whole genome shotgun (WGS) entry which is preliminary data.</text>
</comment>
<evidence type="ECO:0000313" key="1">
    <source>
        <dbReference type="EMBL" id="KKO47342.1"/>
    </source>
</evidence>
<sequence>MERTLFVFEGEVREKQYFKSLERVFFSGEENHILVSFQNDIYELYQKLSNDEDLDPFELIRELNPAAQNQEELAKLRRDQIGQIYLFFDMEPRDNLYSGQKLLNMLELFNNETEHGKLFVSYPMVEALRDIDDHNEYLTRTAYLSDCIGKNYKGLSARRGSAIYQDARKIDKPLWQGLVEANVKKANGLVSGEYSPAPILDALPIAQRQLANYLPNEQVAVLSAFPIFLADYFGKKVYDL</sequence>
<dbReference type="EMBL" id="LAHO01000001">
    <property type="protein sequence ID" value="KKO47342.1"/>
    <property type="molecule type" value="Genomic_DNA"/>
</dbReference>
<organism evidence="1 2">
    <name type="scientific">Arsukibacterium ikkense</name>
    <dbReference type="NCBI Taxonomy" id="336831"/>
    <lineage>
        <taxon>Bacteria</taxon>
        <taxon>Pseudomonadati</taxon>
        <taxon>Pseudomonadota</taxon>
        <taxon>Gammaproteobacteria</taxon>
        <taxon>Chromatiales</taxon>
        <taxon>Chromatiaceae</taxon>
        <taxon>Arsukibacterium</taxon>
    </lineage>
</organism>
<protein>
    <submittedName>
        <fullName evidence="1">Uncharacterized protein</fullName>
    </submittedName>
</protein>
<dbReference type="PATRIC" id="fig|336831.14.peg.2512"/>
<dbReference type="OrthoDB" id="9796831at2"/>
<evidence type="ECO:0000313" key="2">
    <source>
        <dbReference type="Proteomes" id="UP000034228"/>
    </source>
</evidence>
<accession>A0A0M2V916</accession>
<gene>
    <name evidence="1" type="ORF">WG68_01535</name>
</gene>
<name>A0A0M2V916_9GAMM</name>